<reference evidence="1" key="1">
    <citation type="journal article" date="2012" name="Proc. Natl. Acad. Sci. U.S.A.">
        <title>Antigenic diversity is generated by distinct evolutionary mechanisms in African trypanosome species.</title>
        <authorList>
            <person name="Jackson A.P."/>
            <person name="Berry A."/>
            <person name="Aslett M."/>
            <person name="Allison H.C."/>
            <person name="Burton P."/>
            <person name="Vavrova-Anderson J."/>
            <person name="Brown R."/>
            <person name="Browne H."/>
            <person name="Corton N."/>
            <person name="Hauser H."/>
            <person name="Gamble J."/>
            <person name="Gilderthorp R."/>
            <person name="Marcello L."/>
            <person name="McQuillan J."/>
            <person name="Otto T.D."/>
            <person name="Quail M.A."/>
            <person name="Sanders M.J."/>
            <person name="van Tonder A."/>
            <person name="Ginger M.L."/>
            <person name="Field M.C."/>
            <person name="Barry J.D."/>
            <person name="Hertz-Fowler C."/>
            <person name="Berriman M."/>
        </authorList>
    </citation>
    <scope>NUCLEOTIDE SEQUENCE</scope>
    <source>
        <strain evidence="1">IL3000</strain>
    </source>
</reference>
<dbReference type="EMBL" id="HE575321">
    <property type="protein sequence ID" value="CCC92079.1"/>
    <property type="molecule type" value="Genomic_DNA"/>
</dbReference>
<protein>
    <submittedName>
        <fullName evidence="1">Uncharacterized protein</fullName>
    </submittedName>
</protein>
<gene>
    <name evidence="1" type="ORF">TCIL3000_8_2980</name>
</gene>
<organism evidence="1">
    <name type="scientific">Trypanosoma congolense (strain IL3000)</name>
    <dbReference type="NCBI Taxonomy" id="1068625"/>
    <lineage>
        <taxon>Eukaryota</taxon>
        <taxon>Discoba</taxon>
        <taxon>Euglenozoa</taxon>
        <taxon>Kinetoplastea</taxon>
        <taxon>Metakinetoplastina</taxon>
        <taxon>Trypanosomatida</taxon>
        <taxon>Trypanosomatidae</taxon>
        <taxon>Trypanosoma</taxon>
        <taxon>Nannomonas</taxon>
    </lineage>
</organism>
<sequence length="112" mass="12177">MHVSTCTRTHGSPLLPRPYLRFVPRLSQQHRHHCPLALPPPSRGPPLPIVTVTTAATTTADPSTTASRPSPSVVCGANNRSTGVVIFVAQYLPLHPKFGLQNTIWIIKTVLK</sequence>
<name>G0URR7_TRYCI</name>
<evidence type="ECO:0000313" key="1">
    <source>
        <dbReference type="EMBL" id="CCC92079.1"/>
    </source>
</evidence>
<proteinExistence type="predicted"/>
<accession>G0URR7</accession>
<dbReference type="AlphaFoldDB" id="G0URR7"/>